<name>A0A0G1L2N7_9BACT</name>
<dbReference type="EMBL" id="LCKD01000009">
    <property type="protein sequence ID" value="KKT89985.1"/>
    <property type="molecule type" value="Genomic_DNA"/>
</dbReference>
<dbReference type="AlphaFoldDB" id="A0A0G1L2N7"/>
<comment type="caution">
    <text evidence="1">The sequence shown here is derived from an EMBL/GenBank/DDBJ whole genome shotgun (WGS) entry which is preliminary data.</text>
</comment>
<protein>
    <submittedName>
        <fullName evidence="1">Uncharacterized protein</fullName>
    </submittedName>
</protein>
<gene>
    <name evidence="1" type="ORF">UW90_C0009G0009</name>
</gene>
<accession>A0A0G1L2N7</accession>
<evidence type="ECO:0000313" key="2">
    <source>
        <dbReference type="Proteomes" id="UP000034368"/>
    </source>
</evidence>
<sequence length="175" mass="19061">MSNFSQTNIYNNNSAKSDKNCTFCGAGDSPLTATIHVCEPCLNICADIMKISIGPHSVDSLVFRNRGVDEMTIAAFLESHNSDGNISMGALFDLYRTASFKAAEISFSEELEEIGKRSRAIKPELSDVGRKYNDLKCEVAQIDARQKELQKKLEIVKGLAAIQNVPASESDPAAP</sequence>
<organism evidence="1 2">
    <name type="scientific">Candidatus Yanofskybacteria bacterium GW2011_GWB1_45_11</name>
    <dbReference type="NCBI Taxonomy" id="1619026"/>
    <lineage>
        <taxon>Bacteria</taxon>
        <taxon>Candidatus Yanofskyibacteriota</taxon>
    </lineage>
</organism>
<dbReference type="Proteomes" id="UP000034368">
    <property type="component" value="Unassembled WGS sequence"/>
</dbReference>
<evidence type="ECO:0000313" key="1">
    <source>
        <dbReference type="EMBL" id="KKT89985.1"/>
    </source>
</evidence>
<proteinExistence type="predicted"/>
<reference evidence="1 2" key="1">
    <citation type="journal article" date="2015" name="Nature">
        <title>rRNA introns, odd ribosomes, and small enigmatic genomes across a large radiation of phyla.</title>
        <authorList>
            <person name="Brown C.T."/>
            <person name="Hug L.A."/>
            <person name="Thomas B.C."/>
            <person name="Sharon I."/>
            <person name="Castelle C.J."/>
            <person name="Singh A."/>
            <person name="Wilkins M.J."/>
            <person name="Williams K.H."/>
            <person name="Banfield J.F."/>
        </authorList>
    </citation>
    <scope>NUCLEOTIDE SEQUENCE [LARGE SCALE GENOMIC DNA]</scope>
</reference>